<evidence type="ECO:0000313" key="4">
    <source>
        <dbReference type="Proteomes" id="UP000672097"/>
    </source>
</evidence>
<dbReference type="Pfam" id="PF00206">
    <property type="entry name" value="Lyase_1"/>
    <property type="match status" value="1"/>
</dbReference>
<comment type="caution">
    <text evidence="3">The sequence shown here is derived from an EMBL/GenBank/DDBJ whole genome shotgun (WGS) entry which is preliminary data.</text>
</comment>
<gene>
    <name evidence="3" type="ORF">KAK11_17570</name>
</gene>
<keyword evidence="3" id="KW-0456">Lyase</keyword>
<evidence type="ECO:0000313" key="3">
    <source>
        <dbReference type="EMBL" id="MBQ0937139.1"/>
    </source>
</evidence>
<feature type="domain" description="Adenylosuccinate lyase C-terminal" evidence="2">
    <location>
        <begin position="365"/>
        <end position="444"/>
    </location>
</feature>
<protein>
    <submittedName>
        <fullName evidence="3">Adenylosuccinate lyase family protein</fullName>
    </submittedName>
</protein>
<dbReference type="PRINTS" id="PR00145">
    <property type="entry name" value="ARGSUCLYASE"/>
</dbReference>
<dbReference type="PRINTS" id="PR00149">
    <property type="entry name" value="FUMRATELYASE"/>
</dbReference>
<keyword evidence="4" id="KW-1185">Reference proteome</keyword>
<dbReference type="Gene3D" id="1.10.40.30">
    <property type="entry name" value="Fumarase/aspartase (C-terminal domain)"/>
    <property type="match status" value="1"/>
</dbReference>
<proteinExistence type="inferred from homology"/>
<reference evidence="3 4" key="1">
    <citation type="submission" date="2021-04" db="EMBL/GenBank/DDBJ databases">
        <title>The genome sequence of type strain Ideonella paludis KCTC 32238.</title>
        <authorList>
            <person name="Liu Y."/>
        </authorList>
    </citation>
    <scope>NUCLEOTIDE SEQUENCE [LARGE SCALE GENOMIC DNA]</scope>
    <source>
        <strain evidence="3 4">KCTC 32238</strain>
    </source>
</reference>
<dbReference type="InterPro" id="IPR022761">
    <property type="entry name" value="Fumarate_lyase_N"/>
</dbReference>
<dbReference type="PANTHER" id="PTHR43172">
    <property type="entry name" value="ADENYLOSUCCINATE LYASE"/>
    <property type="match status" value="1"/>
</dbReference>
<evidence type="ECO:0000256" key="1">
    <source>
        <dbReference type="ARBA" id="ARBA00034772"/>
    </source>
</evidence>
<dbReference type="Pfam" id="PF10397">
    <property type="entry name" value="ADSL_C"/>
    <property type="match status" value="1"/>
</dbReference>
<dbReference type="PANTHER" id="PTHR43172:SF2">
    <property type="entry name" value="ADENYLOSUCCINATE LYASE C-TERMINAL DOMAIN-CONTAINING PROTEIN"/>
    <property type="match status" value="1"/>
</dbReference>
<accession>A0ABS5E1F6</accession>
<organism evidence="3 4">
    <name type="scientific">Ideonella paludis</name>
    <dbReference type="NCBI Taxonomy" id="1233411"/>
    <lineage>
        <taxon>Bacteria</taxon>
        <taxon>Pseudomonadati</taxon>
        <taxon>Pseudomonadota</taxon>
        <taxon>Betaproteobacteria</taxon>
        <taxon>Burkholderiales</taxon>
        <taxon>Sphaerotilaceae</taxon>
        <taxon>Ideonella</taxon>
    </lineage>
</organism>
<dbReference type="EMBL" id="JAGQDG010000007">
    <property type="protein sequence ID" value="MBQ0937139.1"/>
    <property type="molecule type" value="Genomic_DNA"/>
</dbReference>
<dbReference type="Gene3D" id="1.20.200.10">
    <property type="entry name" value="Fumarase/aspartase (Central domain)"/>
    <property type="match status" value="1"/>
</dbReference>
<dbReference type="SMART" id="SM00998">
    <property type="entry name" value="ADSL_C"/>
    <property type="match status" value="1"/>
</dbReference>
<sequence>MAASIIDSRIFQGIFSSDAMRHVWSDENRTQKYLDIECALAKVQGRLGLIPQEAADEIVSHCHLEQIDMALLRQQTERIGYPILGVVSQLNKLCRDKLGEYCHWGATTQDITDTATVLQIREALVLVDDELAAIAQGLAKLAREHRLTPIIGRSNLQQAIPVTFGYKMAGLLSAVLRHRERIAQLRERVLVGEFAGAAGTLASLETGAMETQAGLCAELGLAQPVIAWHTIRDNIAEVGAVLGLIGGTLGKLSTDVKLMMQTEVGEVFEPYHHGRGSSSTMPQKRNPIASCYIHAAISVVRQHAAALMDAMVADHERSTGPWEIEWISLPETFCLMAGALKQSRAVVEGLQVDPAAMRRNIDMTGGLVMSEAVMMGLGPYIGREYAHDRVYDLCRQSLAENKPLLDLLEAHPEIKAHVDRAALERMLDPANYLGQSGVMVDRVLAQMPA</sequence>
<dbReference type="InterPro" id="IPR008948">
    <property type="entry name" value="L-Aspartase-like"/>
</dbReference>
<dbReference type="RefSeq" id="WP_210810588.1">
    <property type="nucleotide sequence ID" value="NZ_JAGQDG010000007.1"/>
</dbReference>
<dbReference type="InterPro" id="IPR019468">
    <property type="entry name" value="AdenyloSucc_lyase_C"/>
</dbReference>
<dbReference type="CDD" id="cd01597">
    <property type="entry name" value="pCLME"/>
    <property type="match status" value="1"/>
</dbReference>
<dbReference type="GO" id="GO:0016829">
    <property type="term" value="F:lyase activity"/>
    <property type="evidence" value="ECO:0007669"/>
    <property type="project" value="UniProtKB-KW"/>
</dbReference>
<dbReference type="SUPFAM" id="SSF48557">
    <property type="entry name" value="L-aspartase-like"/>
    <property type="match status" value="1"/>
</dbReference>
<name>A0ABS5E1F6_9BURK</name>
<evidence type="ECO:0000259" key="2">
    <source>
        <dbReference type="SMART" id="SM00998"/>
    </source>
</evidence>
<comment type="similarity">
    <text evidence="1">Belongs to the class-II fumarase/aspartase family.</text>
</comment>
<dbReference type="Proteomes" id="UP000672097">
    <property type="component" value="Unassembled WGS sequence"/>
</dbReference>
<dbReference type="InterPro" id="IPR000362">
    <property type="entry name" value="Fumarate_lyase_fam"/>
</dbReference>